<keyword evidence="3" id="KW-0964">Secreted</keyword>
<dbReference type="GO" id="GO:0043657">
    <property type="term" value="C:host cell"/>
    <property type="evidence" value="ECO:0007669"/>
    <property type="project" value="UniProtKB-SubCell"/>
</dbReference>
<evidence type="ECO:0000313" key="6">
    <source>
        <dbReference type="Proteomes" id="UP000028582"/>
    </source>
</evidence>
<dbReference type="Gene3D" id="3.40.50.300">
    <property type="entry name" value="P-loop containing nucleotide triphosphate hydrolases"/>
    <property type="match status" value="1"/>
</dbReference>
<evidence type="ECO:0000256" key="2">
    <source>
        <dbReference type="ARBA" id="ARBA00004613"/>
    </source>
</evidence>
<evidence type="ECO:0000313" key="5">
    <source>
        <dbReference type="EMBL" id="ETO83698.1"/>
    </source>
</evidence>
<comment type="caution">
    <text evidence="5">The sequence shown here is derived from an EMBL/GenBank/DDBJ whole genome shotgun (WGS) entry which is preliminary data.</text>
</comment>
<dbReference type="Proteomes" id="UP000028582">
    <property type="component" value="Unassembled WGS sequence"/>
</dbReference>
<reference evidence="5 6" key="1">
    <citation type="submission" date="2013-11" db="EMBL/GenBank/DDBJ databases">
        <title>The Genome Sequence of Phytophthora parasitica P1976.</title>
        <authorList>
            <consortium name="The Broad Institute Genomics Platform"/>
            <person name="Russ C."/>
            <person name="Tyler B."/>
            <person name="Panabieres F."/>
            <person name="Shan W."/>
            <person name="Tripathy S."/>
            <person name="Grunwald N."/>
            <person name="Machado M."/>
            <person name="Johnson C.S."/>
            <person name="Walker B."/>
            <person name="Young S."/>
            <person name="Zeng Q."/>
            <person name="Gargeya S."/>
            <person name="Fitzgerald M."/>
            <person name="Haas B."/>
            <person name="Abouelleil A."/>
            <person name="Allen A.W."/>
            <person name="Alvarado L."/>
            <person name="Arachchi H.M."/>
            <person name="Berlin A.M."/>
            <person name="Chapman S.B."/>
            <person name="Gainer-Dewar J."/>
            <person name="Goldberg J."/>
            <person name="Griggs A."/>
            <person name="Gujja S."/>
            <person name="Hansen M."/>
            <person name="Howarth C."/>
            <person name="Imamovic A."/>
            <person name="Ireland A."/>
            <person name="Larimer J."/>
            <person name="McCowan C."/>
            <person name="Murphy C."/>
            <person name="Pearson M."/>
            <person name="Poon T.W."/>
            <person name="Priest M."/>
            <person name="Roberts A."/>
            <person name="Saif S."/>
            <person name="Shea T."/>
            <person name="Sisk P."/>
            <person name="Sykes S."/>
            <person name="Wortman J."/>
            <person name="Nusbaum C."/>
            <person name="Birren B."/>
        </authorList>
    </citation>
    <scope>NUCLEOTIDE SEQUENCE [LARGE SCALE GENOMIC DNA]</scope>
    <source>
        <strain evidence="5 6">P1976</strain>
    </source>
</reference>
<sequence length="630" mass="71223">RENVPQPQKGIGSMVKLFCALVGAKGNAFFSVTIDASESVDDLKKAIKKENEDITCAARKLELFLARMGDNTWLDRSGAEAVTLDENGHPEGFAHMDELNWIEDYYGEEFQPKRGEIHVLVVVPPPNKKQCLDWRSTRWGSHTYDPNSLYFVLDKEDVDESGLPPVRMMLYCRPTFHRQFEFLRERVLNEGHLGWILGPPGTGKSTTAMAFASTVKRSEWMVTWIHVEKDMDLECVLLVGEERMTRTIEIGGVNEVLQIDNNKKHLLLVDGWTAADSFVELTTKCHRWLRRDLVKRRLAFVCSVASRGKVQEGTDIRTRAMEFDVWSWTLDEYLDAIRNREFFLGVAALLDAPGGVYGPRSPIEMVESKYHYAGGSCRYMFDCTTTDVKDRLCRAVESASNAATLSTDGHRSPFSINRLYAMFKRPNWEGTVSPLISQYAATTVAILCGPEAIKKFMSMHRDSSNPALNGWMLEMVFFASLRNGGLTLVDATGNTVDTWGQSVIVVSDAIPPIASAHTVWIKPEKWNQGGYDAIMVCKRTRHVRLVQVTSAHKHSFRIEHFYGWLKMLSESPERFEVETIEIIFVVEQDKLSAFHFTTVTGVGLLVPFGWPKGKETDLVRLVGIRGLYSL</sequence>
<evidence type="ECO:0000256" key="3">
    <source>
        <dbReference type="ARBA" id="ARBA00022525"/>
    </source>
</evidence>
<organism evidence="5 6">
    <name type="scientific">Phytophthora nicotianae P1976</name>
    <dbReference type="NCBI Taxonomy" id="1317066"/>
    <lineage>
        <taxon>Eukaryota</taxon>
        <taxon>Sar</taxon>
        <taxon>Stramenopiles</taxon>
        <taxon>Oomycota</taxon>
        <taxon>Peronosporomycetes</taxon>
        <taxon>Peronosporales</taxon>
        <taxon>Peronosporaceae</taxon>
        <taxon>Phytophthora</taxon>
    </lineage>
</organism>
<feature type="domain" description="Crinkler effector protein N-terminal" evidence="4">
    <location>
        <begin position="15"/>
        <end position="122"/>
    </location>
</feature>
<proteinExistence type="predicted"/>
<evidence type="ECO:0000256" key="1">
    <source>
        <dbReference type="ARBA" id="ARBA00004340"/>
    </source>
</evidence>
<gene>
    <name evidence="5" type="ORF">F444_02323</name>
</gene>
<dbReference type="InterPro" id="IPR027417">
    <property type="entry name" value="P-loop_NTPase"/>
</dbReference>
<comment type="subcellular location">
    <subcellularLocation>
        <location evidence="1">Host cell</location>
    </subcellularLocation>
    <subcellularLocation>
        <location evidence="2">Secreted</location>
    </subcellularLocation>
</comment>
<dbReference type="GO" id="GO:0005576">
    <property type="term" value="C:extracellular region"/>
    <property type="evidence" value="ECO:0007669"/>
    <property type="project" value="UniProtKB-SubCell"/>
</dbReference>
<accession>A0A081AXT7</accession>
<feature type="non-terminal residue" evidence="5">
    <location>
        <position position="1"/>
    </location>
</feature>
<dbReference type="AlphaFoldDB" id="A0A081AXT7"/>
<dbReference type="SUPFAM" id="SSF52540">
    <property type="entry name" value="P-loop containing nucleoside triphosphate hydrolases"/>
    <property type="match status" value="1"/>
</dbReference>
<dbReference type="OrthoDB" id="77741at2759"/>
<evidence type="ECO:0000259" key="4">
    <source>
        <dbReference type="Pfam" id="PF20147"/>
    </source>
</evidence>
<protein>
    <recommendedName>
        <fullName evidence="4">Crinkler effector protein N-terminal domain-containing protein</fullName>
    </recommendedName>
</protein>
<dbReference type="InterPro" id="IPR045379">
    <property type="entry name" value="Crinkler_N"/>
</dbReference>
<dbReference type="EMBL" id="ANJA01000453">
    <property type="protein sequence ID" value="ETO83698.1"/>
    <property type="molecule type" value="Genomic_DNA"/>
</dbReference>
<dbReference type="Pfam" id="PF20147">
    <property type="entry name" value="Crinkler"/>
    <property type="match status" value="1"/>
</dbReference>
<name>A0A081AXT7_PHYNI</name>